<evidence type="ECO:0000256" key="1">
    <source>
        <dbReference type="SAM" id="MobiDB-lite"/>
    </source>
</evidence>
<dbReference type="AlphaFoldDB" id="A0A452ZME5"/>
<dbReference type="EnsemblPlants" id="AET1Gv20838400.6">
    <property type="protein sequence ID" value="AET1Gv20838400.6"/>
    <property type="gene ID" value="AET1Gv20838400"/>
</dbReference>
<reference evidence="2" key="3">
    <citation type="journal article" date="2017" name="Nature">
        <title>Genome sequence of the progenitor of the wheat D genome Aegilops tauschii.</title>
        <authorList>
            <person name="Luo M.C."/>
            <person name="Gu Y.Q."/>
            <person name="Puiu D."/>
            <person name="Wang H."/>
            <person name="Twardziok S.O."/>
            <person name="Deal K.R."/>
            <person name="Huo N."/>
            <person name="Zhu T."/>
            <person name="Wang L."/>
            <person name="Wang Y."/>
            <person name="McGuire P.E."/>
            <person name="Liu S."/>
            <person name="Long H."/>
            <person name="Ramasamy R.K."/>
            <person name="Rodriguez J.C."/>
            <person name="Van S.L."/>
            <person name="Yuan L."/>
            <person name="Wang Z."/>
            <person name="Xia Z."/>
            <person name="Xiao L."/>
            <person name="Anderson O.D."/>
            <person name="Ouyang S."/>
            <person name="Liang Y."/>
            <person name="Zimin A.V."/>
            <person name="Pertea G."/>
            <person name="Qi P."/>
            <person name="Bennetzen J.L."/>
            <person name="Dai X."/>
            <person name="Dawson M.W."/>
            <person name="Muller H.G."/>
            <person name="Kugler K."/>
            <person name="Rivarola-Duarte L."/>
            <person name="Spannagl M."/>
            <person name="Mayer K.F.X."/>
            <person name="Lu F.H."/>
            <person name="Bevan M.W."/>
            <person name="Leroy P."/>
            <person name="Li P."/>
            <person name="You F.M."/>
            <person name="Sun Q."/>
            <person name="Liu Z."/>
            <person name="Lyons E."/>
            <person name="Wicker T."/>
            <person name="Salzberg S.L."/>
            <person name="Devos K.M."/>
            <person name="Dvorak J."/>
        </authorList>
    </citation>
    <scope>NUCLEOTIDE SEQUENCE [LARGE SCALE GENOMIC DNA]</scope>
    <source>
        <strain evidence="2">cv. AL8/78</strain>
    </source>
</reference>
<reference evidence="2" key="4">
    <citation type="submission" date="2019-03" db="UniProtKB">
        <authorList>
            <consortium name="EnsemblPlants"/>
        </authorList>
    </citation>
    <scope>IDENTIFICATION</scope>
</reference>
<dbReference type="Proteomes" id="UP000015105">
    <property type="component" value="Chromosome 1D"/>
</dbReference>
<proteinExistence type="predicted"/>
<organism evidence="2 3">
    <name type="scientific">Aegilops tauschii subsp. strangulata</name>
    <name type="common">Goatgrass</name>
    <dbReference type="NCBI Taxonomy" id="200361"/>
    <lineage>
        <taxon>Eukaryota</taxon>
        <taxon>Viridiplantae</taxon>
        <taxon>Streptophyta</taxon>
        <taxon>Embryophyta</taxon>
        <taxon>Tracheophyta</taxon>
        <taxon>Spermatophyta</taxon>
        <taxon>Magnoliopsida</taxon>
        <taxon>Liliopsida</taxon>
        <taxon>Poales</taxon>
        <taxon>Poaceae</taxon>
        <taxon>BOP clade</taxon>
        <taxon>Pooideae</taxon>
        <taxon>Triticodae</taxon>
        <taxon>Triticeae</taxon>
        <taxon>Triticinae</taxon>
        <taxon>Aegilops</taxon>
    </lineage>
</organism>
<reference evidence="2" key="5">
    <citation type="journal article" date="2021" name="G3 (Bethesda)">
        <title>Aegilops tauschii genome assembly Aet v5.0 features greater sequence contiguity and improved annotation.</title>
        <authorList>
            <person name="Wang L."/>
            <person name="Zhu T."/>
            <person name="Rodriguez J.C."/>
            <person name="Deal K.R."/>
            <person name="Dubcovsky J."/>
            <person name="McGuire P.E."/>
            <person name="Lux T."/>
            <person name="Spannagl M."/>
            <person name="Mayer K.F.X."/>
            <person name="Baldrich P."/>
            <person name="Meyers B.C."/>
            <person name="Huo N."/>
            <person name="Gu Y.Q."/>
            <person name="Zhou H."/>
            <person name="Devos K.M."/>
            <person name="Bennetzen J.L."/>
            <person name="Unver T."/>
            <person name="Budak H."/>
            <person name="Gulick P.J."/>
            <person name="Galiba G."/>
            <person name="Kalapos B."/>
            <person name="Nelson D.R."/>
            <person name="Li P."/>
            <person name="You F.M."/>
            <person name="Luo M.C."/>
            <person name="Dvorak J."/>
        </authorList>
    </citation>
    <scope>NUCLEOTIDE SEQUENCE [LARGE SCALE GENOMIC DNA]</scope>
    <source>
        <strain evidence="2">cv. AL8/78</strain>
    </source>
</reference>
<dbReference type="Gramene" id="AET1Gv20838400.6">
    <property type="protein sequence ID" value="AET1Gv20838400.6"/>
    <property type="gene ID" value="AET1Gv20838400"/>
</dbReference>
<sequence length="176" mass="18689">TRSVKETNPPHPLPTTPSPALSRSHLHTPPHGIASPPKNFSRSTAAAPHPAGAPPCVPQPAAAPSPVPPPQPCPQASPASRAQARTCTLFGQREVERCVREGAGVPERGVLAGGAGAPRAEGHGFVLSLREGQEVADDFKGVTMSWSTMAEEKTTWRASGRCCRLRFHERHRQLVV</sequence>
<feature type="compositionally biased region" description="Pro residues" evidence="1">
    <location>
        <begin position="51"/>
        <end position="75"/>
    </location>
</feature>
<keyword evidence="3" id="KW-1185">Reference proteome</keyword>
<evidence type="ECO:0000313" key="3">
    <source>
        <dbReference type="Proteomes" id="UP000015105"/>
    </source>
</evidence>
<reference evidence="3" key="2">
    <citation type="journal article" date="2017" name="Nat. Plants">
        <title>The Aegilops tauschii genome reveals multiple impacts of transposons.</title>
        <authorList>
            <person name="Zhao G."/>
            <person name="Zou C."/>
            <person name="Li K."/>
            <person name="Wang K."/>
            <person name="Li T."/>
            <person name="Gao L."/>
            <person name="Zhang X."/>
            <person name="Wang H."/>
            <person name="Yang Z."/>
            <person name="Liu X."/>
            <person name="Jiang W."/>
            <person name="Mao L."/>
            <person name="Kong X."/>
            <person name="Jiao Y."/>
            <person name="Jia J."/>
        </authorList>
    </citation>
    <scope>NUCLEOTIDE SEQUENCE [LARGE SCALE GENOMIC DNA]</scope>
    <source>
        <strain evidence="3">cv. AL8/78</strain>
    </source>
</reference>
<protein>
    <submittedName>
        <fullName evidence="2">Uncharacterized protein</fullName>
    </submittedName>
</protein>
<evidence type="ECO:0000313" key="2">
    <source>
        <dbReference type="EnsemblPlants" id="AET1Gv20838400.6"/>
    </source>
</evidence>
<accession>A0A452ZME5</accession>
<dbReference type="STRING" id="200361.A0A452ZME5"/>
<reference evidence="3" key="1">
    <citation type="journal article" date="2014" name="Science">
        <title>Ancient hybridizations among the ancestral genomes of bread wheat.</title>
        <authorList>
            <consortium name="International Wheat Genome Sequencing Consortium,"/>
            <person name="Marcussen T."/>
            <person name="Sandve S.R."/>
            <person name="Heier L."/>
            <person name="Spannagl M."/>
            <person name="Pfeifer M."/>
            <person name="Jakobsen K.S."/>
            <person name="Wulff B.B."/>
            <person name="Steuernagel B."/>
            <person name="Mayer K.F."/>
            <person name="Olsen O.A."/>
        </authorList>
    </citation>
    <scope>NUCLEOTIDE SEQUENCE [LARGE SCALE GENOMIC DNA]</scope>
    <source>
        <strain evidence="3">cv. AL8/78</strain>
    </source>
</reference>
<name>A0A452ZME5_AEGTS</name>
<feature type="region of interest" description="Disordered" evidence="1">
    <location>
        <begin position="1"/>
        <end position="85"/>
    </location>
</feature>